<keyword evidence="5" id="KW-0975">Bacterial flagellum</keyword>
<evidence type="ECO:0000256" key="5">
    <source>
        <dbReference type="ARBA" id="ARBA00023143"/>
    </source>
</evidence>
<dbReference type="EnsemblMetazoa" id="GPAI000855-RA">
    <property type="protein sequence ID" value="GPAI000855-PA"/>
    <property type="gene ID" value="GPAI000855"/>
</dbReference>
<evidence type="ECO:0000313" key="7">
    <source>
        <dbReference type="EnsemblMetazoa" id="GPAI000855-PA"/>
    </source>
</evidence>
<evidence type="ECO:0000256" key="3">
    <source>
        <dbReference type="ARBA" id="ARBA00009677"/>
    </source>
</evidence>
<reference evidence="7" key="2">
    <citation type="submission" date="2020-05" db="UniProtKB">
        <authorList>
            <consortium name="EnsemblMetazoa"/>
        </authorList>
    </citation>
    <scope>IDENTIFICATION</scope>
    <source>
        <strain evidence="7">IAEA</strain>
    </source>
</reference>
<feature type="domain" description="Flagellar hook-associated protein FlgK helical" evidence="6">
    <location>
        <begin position="2"/>
        <end position="180"/>
    </location>
</feature>
<evidence type="ECO:0000313" key="8">
    <source>
        <dbReference type="Proteomes" id="UP000092445"/>
    </source>
</evidence>
<evidence type="ECO:0000259" key="6">
    <source>
        <dbReference type="Pfam" id="PF22638"/>
    </source>
</evidence>
<dbReference type="SUPFAM" id="SSF64518">
    <property type="entry name" value="Phase 1 flagellin"/>
    <property type="match status" value="1"/>
</dbReference>
<dbReference type="VEuPathDB" id="VectorBase:GPAI000855"/>
<dbReference type="PANTHER" id="PTHR30033">
    <property type="entry name" value="FLAGELLAR HOOK-ASSOCIATED PROTEIN 1"/>
    <property type="match status" value="1"/>
</dbReference>
<evidence type="ECO:0000256" key="4">
    <source>
        <dbReference type="ARBA" id="ARBA00022525"/>
    </source>
</evidence>
<evidence type="ECO:0000256" key="1">
    <source>
        <dbReference type="ARBA" id="ARBA00004365"/>
    </source>
</evidence>
<protein>
    <recommendedName>
        <fullName evidence="6">Flagellar hook-associated protein FlgK helical domain-containing protein</fullName>
    </recommendedName>
</protein>
<dbReference type="InterPro" id="IPR002371">
    <property type="entry name" value="FlgK"/>
</dbReference>
<comment type="subcellular location">
    <subcellularLocation>
        <location evidence="1">Bacterial flagellum</location>
    </subcellularLocation>
    <subcellularLocation>
        <location evidence="2">Secreted</location>
    </subcellularLocation>
</comment>
<sequence>MGNKLNKTQSDTAEEIYSSINEINSLSNELKNINHLLSNSDYNKTSLNLLDKRDFLLNELSKKIGIIVSLNTKGLAHITLENGFTLLDSKESYNLIYEKDNNQNIIISHLDNTKTQKEKIKINFNTISSGEIGGLISFYNYDIPILKEKINQNIFYFAKEFNKTNHEGYELNHELGKNIFSYKQFNSVKNGTPNDGDQFQISSAMNIAESIKLNLDNGNLISAANNNNSYNNNANVLKFIEIQNLKLFNNSTFTENYADFISYIGQITKNVQNVQDFQEKINNQLRLEYENKTGINLQEEYIYIELYRQYYYANVQLIKLASSLFESLLGAVSK</sequence>
<dbReference type="InterPro" id="IPR053927">
    <property type="entry name" value="FlgK_helical"/>
</dbReference>
<comment type="similarity">
    <text evidence="3">Belongs to the flagella basal body rod proteins family.</text>
</comment>
<keyword evidence="8" id="KW-1185">Reference proteome</keyword>
<dbReference type="Proteomes" id="UP000092445">
    <property type="component" value="Unassembled WGS sequence"/>
</dbReference>
<keyword evidence="4" id="KW-0964">Secreted</keyword>
<organism evidence="7 8">
    <name type="scientific">Glossina pallidipes</name>
    <name type="common">Tsetse fly</name>
    <dbReference type="NCBI Taxonomy" id="7398"/>
    <lineage>
        <taxon>Eukaryota</taxon>
        <taxon>Metazoa</taxon>
        <taxon>Ecdysozoa</taxon>
        <taxon>Arthropoda</taxon>
        <taxon>Hexapoda</taxon>
        <taxon>Insecta</taxon>
        <taxon>Pterygota</taxon>
        <taxon>Neoptera</taxon>
        <taxon>Endopterygota</taxon>
        <taxon>Diptera</taxon>
        <taxon>Brachycera</taxon>
        <taxon>Muscomorpha</taxon>
        <taxon>Hippoboscoidea</taxon>
        <taxon>Glossinidae</taxon>
        <taxon>Glossina</taxon>
    </lineage>
</organism>
<name>A0A1A9Z1H7_GLOPL</name>
<proteinExistence type="inferred from homology"/>
<reference evidence="8" key="1">
    <citation type="submission" date="2014-03" db="EMBL/GenBank/DDBJ databases">
        <authorList>
            <person name="Aksoy S."/>
            <person name="Warren W."/>
            <person name="Wilson R.K."/>
        </authorList>
    </citation>
    <scope>NUCLEOTIDE SEQUENCE [LARGE SCALE GENOMIC DNA]</scope>
    <source>
        <strain evidence="8">IAEA</strain>
    </source>
</reference>
<dbReference type="GO" id="GO:0005198">
    <property type="term" value="F:structural molecule activity"/>
    <property type="evidence" value="ECO:0007669"/>
    <property type="project" value="InterPro"/>
</dbReference>
<dbReference type="GO" id="GO:0005576">
    <property type="term" value="C:extracellular region"/>
    <property type="evidence" value="ECO:0007669"/>
    <property type="project" value="UniProtKB-SubCell"/>
</dbReference>
<dbReference type="AlphaFoldDB" id="A0A1A9Z1H7"/>
<dbReference type="Pfam" id="PF22638">
    <property type="entry name" value="FlgK_D1"/>
    <property type="match status" value="1"/>
</dbReference>
<accession>A0A1A9Z1H7</accession>
<evidence type="ECO:0000256" key="2">
    <source>
        <dbReference type="ARBA" id="ARBA00004613"/>
    </source>
</evidence>